<protein>
    <recommendedName>
        <fullName evidence="12">Acyl-CoA dehydrogenase</fullName>
    </recommendedName>
</protein>
<evidence type="ECO:0000259" key="7">
    <source>
        <dbReference type="Pfam" id="PF00441"/>
    </source>
</evidence>
<dbReference type="EMBL" id="JAPWDO010000003">
    <property type="protein sequence ID" value="KAJ5478890.1"/>
    <property type="molecule type" value="Genomic_DNA"/>
</dbReference>
<dbReference type="InterPro" id="IPR006091">
    <property type="entry name" value="Acyl-CoA_Oxase/DH_mid-dom"/>
</dbReference>
<evidence type="ECO:0000256" key="1">
    <source>
        <dbReference type="ARBA" id="ARBA00001974"/>
    </source>
</evidence>
<evidence type="ECO:0000256" key="5">
    <source>
        <dbReference type="ARBA" id="ARBA00023002"/>
    </source>
</evidence>
<reference evidence="10" key="2">
    <citation type="journal article" date="2023" name="IMA Fungus">
        <title>Comparative genomic study of the Penicillium genus elucidates a diverse pangenome and 15 lateral gene transfer events.</title>
        <authorList>
            <person name="Petersen C."/>
            <person name="Sorensen T."/>
            <person name="Nielsen M.R."/>
            <person name="Sondergaard T.E."/>
            <person name="Sorensen J.L."/>
            <person name="Fitzpatrick D.A."/>
            <person name="Frisvad J.C."/>
            <person name="Nielsen K.L."/>
        </authorList>
    </citation>
    <scope>NUCLEOTIDE SEQUENCE</scope>
    <source>
        <strain evidence="10">IBT 17660</strain>
    </source>
</reference>
<evidence type="ECO:0000313" key="11">
    <source>
        <dbReference type="Proteomes" id="UP001147760"/>
    </source>
</evidence>
<keyword evidence="4 6" id="KW-0274">FAD</keyword>
<comment type="caution">
    <text evidence="10">The sequence shown here is derived from an EMBL/GenBank/DDBJ whole genome shotgun (WGS) entry which is preliminary data.</text>
</comment>
<proteinExistence type="inferred from homology"/>
<sequence length="437" mass="47760">MAYNSPNPIPFSEPPYIRGLPSPYITPAHRRFQQACRKFATENLIQHALEWEREGTVPEHVFHTFCKHNMLLPNMPAPLPVDWLKRLGINDILGVKVEDWDYIYTGIYCDEMARSGLSGPSGSLNAGFAFGIAPIYKFGSTQLQERFLPELLTGKKRGCIAITEPEAGSDVANITTTAVKSADGQHYILNGSKKWITNGIWSDYATMAVRTGGPGAAGLSVLVVPLKGHPGVSMRRLKVSGQITGGTTYIELDDVKVPVSNIIGKEGDGMRIIMTNFNHERLVIAVGARVALSAAFSYCLKREAFGKTLMDQPVVRHRLAKAGAELESMWAWVEQILYQLVHLSKEEGDRQLGGLTALAKAKSAMVLNECAQTAVLLFGGNGFTKTGQGELVEAILRDVPGARIPGGSEDVLLDLSVRQLVKLYQAEEKKLSKNAKI</sequence>
<evidence type="ECO:0000259" key="9">
    <source>
        <dbReference type="Pfam" id="PF02771"/>
    </source>
</evidence>
<feature type="domain" description="Acyl-CoA dehydrogenase/oxidase N-terminal" evidence="9">
    <location>
        <begin position="26"/>
        <end position="155"/>
    </location>
</feature>
<dbReference type="InterPro" id="IPR013786">
    <property type="entry name" value="AcylCoA_DH/ox_N"/>
</dbReference>
<evidence type="ECO:0000256" key="3">
    <source>
        <dbReference type="ARBA" id="ARBA00022630"/>
    </source>
</evidence>
<dbReference type="Pfam" id="PF02770">
    <property type="entry name" value="Acyl-CoA_dh_M"/>
    <property type="match status" value="1"/>
</dbReference>
<dbReference type="InterPro" id="IPR009100">
    <property type="entry name" value="AcylCoA_DH/oxidase_NM_dom_sf"/>
</dbReference>
<comment type="similarity">
    <text evidence="2 6">Belongs to the acyl-CoA dehydrogenase family.</text>
</comment>
<dbReference type="InterPro" id="IPR046373">
    <property type="entry name" value="Acyl-CoA_Oxase/DH_mid-dom_sf"/>
</dbReference>
<name>A0A9W9WY63_9EURO</name>
<dbReference type="Gene3D" id="1.20.140.10">
    <property type="entry name" value="Butyryl-CoA Dehydrogenase, subunit A, domain 3"/>
    <property type="match status" value="1"/>
</dbReference>
<dbReference type="SUPFAM" id="SSF56645">
    <property type="entry name" value="Acyl-CoA dehydrogenase NM domain-like"/>
    <property type="match status" value="1"/>
</dbReference>
<dbReference type="SUPFAM" id="SSF47203">
    <property type="entry name" value="Acyl-CoA dehydrogenase C-terminal domain-like"/>
    <property type="match status" value="1"/>
</dbReference>
<dbReference type="OrthoDB" id="10254877at2759"/>
<keyword evidence="3 6" id="KW-0285">Flavoprotein</keyword>
<reference evidence="10" key="1">
    <citation type="submission" date="2022-12" db="EMBL/GenBank/DDBJ databases">
        <authorList>
            <person name="Petersen C."/>
        </authorList>
    </citation>
    <scope>NUCLEOTIDE SEQUENCE</scope>
    <source>
        <strain evidence="10">IBT 17660</strain>
    </source>
</reference>
<dbReference type="Proteomes" id="UP001147760">
    <property type="component" value="Unassembled WGS sequence"/>
</dbReference>
<accession>A0A9W9WY63</accession>
<feature type="domain" description="Acyl-CoA oxidase/dehydrogenase middle" evidence="8">
    <location>
        <begin position="159"/>
        <end position="255"/>
    </location>
</feature>
<evidence type="ECO:0000256" key="2">
    <source>
        <dbReference type="ARBA" id="ARBA00009347"/>
    </source>
</evidence>
<dbReference type="InterPro" id="IPR037069">
    <property type="entry name" value="AcylCoA_DH/ox_N_sf"/>
</dbReference>
<dbReference type="InterPro" id="IPR009075">
    <property type="entry name" value="AcylCo_DH/oxidase_C"/>
</dbReference>
<dbReference type="Gene3D" id="1.10.540.10">
    <property type="entry name" value="Acyl-CoA dehydrogenase/oxidase, N-terminal domain"/>
    <property type="match status" value="1"/>
</dbReference>
<dbReference type="PANTHER" id="PTHR48083:SF15">
    <property type="entry name" value="ACYL-COA DEHYDROGENASE APDG"/>
    <property type="match status" value="1"/>
</dbReference>
<dbReference type="PANTHER" id="PTHR48083">
    <property type="entry name" value="MEDIUM-CHAIN SPECIFIC ACYL-COA DEHYDROGENASE, MITOCHONDRIAL-RELATED"/>
    <property type="match status" value="1"/>
</dbReference>
<evidence type="ECO:0000313" key="10">
    <source>
        <dbReference type="EMBL" id="KAJ5478890.1"/>
    </source>
</evidence>
<comment type="cofactor">
    <cofactor evidence="1 6">
        <name>FAD</name>
        <dbReference type="ChEBI" id="CHEBI:57692"/>
    </cofactor>
</comment>
<gene>
    <name evidence="10" type="ORF">N7530_004399</name>
</gene>
<dbReference type="AlphaFoldDB" id="A0A9W9WY63"/>
<dbReference type="InterPro" id="IPR036250">
    <property type="entry name" value="AcylCo_DH-like_C"/>
</dbReference>
<dbReference type="Gene3D" id="2.40.110.10">
    <property type="entry name" value="Butyryl-CoA Dehydrogenase, subunit A, domain 2"/>
    <property type="match status" value="1"/>
</dbReference>
<keyword evidence="5 6" id="KW-0560">Oxidoreductase</keyword>
<dbReference type="Pfam" id="PF00441">
    <property type="entry name" value="Acyl-CoA_dh_1"/>
    <property type="match status" value="1"/>
</dbReference>
<organism evidence="10 11">
    <name type="scientific">Penicillium desertorum</name>
    <dbReference type="NCBI Taxonomy" id="1303715"/>
    <lineage>
        <taxon>Eukaryota</taxon>
        <taxon>Fungi</taxon>
        <taxon>Dikarya</taxon>
        <taxon>Ascomycota</taxon>
        <taxon>Pezizomycotina</taxon>
        <taxon>Eurotiomycetes</taxon>
        <taxon>Eurotiomycetidae</taxon>
        <taxon>Eurotiales</taxon>
        <taxon>Aspergillaceae</taxon>
        <taxon>Penicillium</taxon>
    </lineage>
</organism>
<evidence type="ECO:0008006" key="12">
    <source>
        <dbReference type="Google" id="ProtNLM"/>
    </source>
</evidence>
<evidence type="ECO:0000256" key="4">
    <source>
        <dbReference type="ARBA" id="ARBA00022827"/>
    </source>
</evidence>
<dbReference type="GO" id="GO:0033539">
    <property type="term" value="P:fatty acid beta-oxidation using acyl-CoA dehydrogenase"/>
    <property type="evidence" value="ECO:0007669"/>
    <property type="project" value="TreeGrafter"/>
</dbReference>
<dbReference type="GO" id="GO:0005737">
    <property type="term" value="C:cytoplasm"/>
    <property type="evidence" value="ECO:0007669"/>
    <property type="project" value="TreeGrafter"/>
</dbReference>
<evidence type="ECO:0000256" key="6">
    <source>
        <dbReference type="RuleBase" id="RU362125"/>
    </source>
</evidence>
<dbReference type="InterPro" id="IPR050741">
    <property type="entry name" value="Acyl-CoA_dehydrogenase"/>
</dbReference>
<dbReference type="Pfam" id="PF02771">
    <property type="entry name" value="Acyl-CoA_dh_N"/>
    <property type="match status" value="1"/>
</dbReference>
<keyword evidence="11" id="KW-1185">Reference proteome</keyword>
<dbReference type="GO" id="GO:0050660">
    <property type="term" value="F:flavin adenine dinucleotide binding"/>
    <property type="evidence" value="ECO:0007669"/>
    <property type="project" value="InterPro"/>
</dbReference>
<dbReference type="GO" id="GO:0003995">
    <property type="term" value="F:acyl-CoA dehydrogenase activity"/>
    <property type="evidence" value="ECO:0007669"/>
    <property type="project" value="TreeGrafter"/>
</dbReference>
<feature type="domain" description="Acyl-CoA dehydrogenase/oxidase C-terminal" evidence="7">
    <location>
        <begin position="267"/>
        <end position="420"/>
    </location>
</feature>
<evidence type="ECO:0000259" key="8">
    <source>
        <dbReference type="Pfam" id="PF02770"/>
    </source>
</evidence>